<dbReference type="AlphaFoldDB" id="A0ABD3BG06"/>
<dbReference type="Gene3D" id="2.40.70.10">
    <property type="entry name" value="Acid Proteases"/>
    <property type="match status" value="1"/>
</dbReference>
<dbReference type="SUPFAM" id="SSF50630">
    <property type="entry name" value="Acid proteases"/>
    <property type="match status" value="1"/>
</dbReference>
<keyword evidence="3" id="KW-1185">Reference proteome</keyword>
<accession>A0ABD3BG06</accession>
<dbReference type="Proteomes" id="UP001632038">
    <property type="component" value="Unassembled WGS sequence"/>
</dbReference>
<feature type="region of interest" description="Disordered" evidence="1">
    <location>
        <begin position="27"/>
        <end position="50"/>
    </location>
</feature>
<dbReference type="PANTHER" id="PTHR33067">
    <property type="entry name" value="RNA-DIRECTED DNA POLYMERASE-RELATED"/>
    <property type="match status" value="1"/>
</dbReference>
<evidence type="ECO:0000256" key="1">
    <source>
        <dbReference type="SAM" id="MobiDB-lite"/>
    </source>
</evidence>
<reference evidence="3" key="1">
    <citation type="journal article" date="2024" name="IScience">
        <title>Strigolactones Initiate the Formation of Haustorium-like Structures in Castilleja.</title>
        <authorList>
            <person name="Buerger M."/>
            <person name="Peterson D."/>
            <person name="Chory J."/>
        </authorList>
    </citation>
    <scope>NUCLEOTIDE SEQUENCE [LARGE SCALE GENOMIC DNA]</scope>
</reference>
<name>A0ABD3BG06_9LAMI</name>
<dbReference type="Pfam" id="PF13650">
    <property type="entry name" value="Asp_protease_2"/>
    <property type="match status" value="1"/>
</dbReference>
<dbReference type="CDD" id="cd00303">
    <property type="entry name" value="retropepsin_like"/>
    <property type="match status" value="1"/>
</dbReference>
<evidence type="ECO:0008006" key="4">
    <source>
        <dbReference type="Google" id="ProtNLM"/>
    </source>
</evidence>
<proteinExistence type="predicted"/>
<dbReference type="EMBL" id="JAVIJP010000099">
    <property type="protein sequence ID" value="KAL3615986.1"/>
    <property type="molecule type" value="Genomic_DNA"/>
</dbReference>
<organism evidence="2 3">
    <name type="scientific">Castilleja foliolosa</name>
    <dbReference type="NCBI Taxonomy" id="1961234"/>
    <lineage>
        <taxon>Eukaryota</taxon>
        <taxon>Viridiplantae</taxon>
        <taxon>Streptophyta</taxon>
        <taxon>Embryophyta</taxon>
        <taxon>Tracheophyta</taxon>
        <taxon>Spermatophyta</taxon>
        <taxon>Magnoliopsida</taxon>
        <taxon>eudicotyledons</taxon>
        <taxon>Gunneridae</taxon>
        <taxon>Pentapetalae</taxon>
        <taxon>asterids</taxon>
        <taxon>lamiids</taxon>
        <taxon>Lamiales</taxon>
        <taxon>Orobanchaceae</taxon>
        <taxon>Pedicularideae</taxon>
        <taxon>Castillejinae</taxon>
        <taxon>Castilleja</taxon>
    </lineage>
</organism>
<dbReference type="PANTHER" id="PTHR33067:SF9">
    <property type="entry name" value="RNA-DIRECTED DNA POLYMERASE"/>
    <property type="match status" value="1"/>
</dbReference>
<evidence type="ECO:0000313" key="3">
    <source>
        <dbReference type="Proteomes" id="UP001632038"/>
    </source>
</evidence>
<protein>
    <recommendedName>
        <fullName evidence="4">Peptidase A2 domain-containing protein</fullName>
    </recommendedName>
</protein>
<dbReference type="InterPro" id="IPR021109">
    <property type="entry name" value="Peptidase_aspartic_dom_sf"/>
</dbReference>
<sequence length="291" mass="32542">MESQNDKRFGLLETQIGQMAKEVNVLKQAREPEKIPSQATKAKMISEPREQTKVQPIKMLGYGGPGKGHLAMNPSKTQFSAYTGMRTGSEDPGAAYLDLEFSNGTVARGLIDTGAGLNLMPFSIYQRLGLDGMKPSTRLLSLADESLKLAVGEIKDMEVEIEGARVTMDFVVMMMEGGREQEAEILIGRPFMAATNMIVDMATQGIGLTISGEMYHYGDTYEEEEEALWIECCENMGRLKEEYDEWGIKIEPEARNPSEWDRWEEKAFKNGRAFKKACSEKVLESKRKRAG</sequence>
<gene>
    <name evidence="2" type="ORF">CASFOL_040280</name>
</gene>
<comment type="caution">
    <text evidence="2">The sequence shown here is derived from an EMBL/GenBank/DDBJ whole genome shotgun (WGS) entry which is preliminary data.</text>
</comment>
<evidence type="ECO:0000313" key="2">
    <source>
        <dbReference type="EMBL" id="KAL3615986.1"/>
    </source>
</evidence>